<gene>
    <name evidence="7" type="ORF">SAMN04490355_100497</name>
</gene>
<dbReference type="Gene3D" id="3.30.70.20">
    <property type="match status" value="1"/>
</dbReference>
<comment type="function">
    <text evidence="1">Ferredoxins are iron-sulfur proteins that transfer electrons in a wide variety of metabolic reactions.</text>
</comment>
<evidence type="ECO:0000256" key="5">
    <source>
        <dbReference type="ARBA" id="ARBA00023014"/>
    </source>
</evidence>
<dbReference type="Pfam" id="PF13237">
    <property type="entry name" value="Fer4_10"/>
    <property type="match status" value="1"/>
</dbReference>
<evidence type="ECO:0000256" key="3">
    <source>
        <dbReference type="ARBA" id="ARBA00022723"/>
    </source>
</evidence>
<evidence type="ECO:0000313" key="8">
    <source>
        <dbReference type="Proteomes" id="UP000199520"/>
    </source>
</evidence>
<name>A0A1I4HNE2_9FIRM</name>
<dbReference type="OrthoDB" id="9794954at2"/>
<dbReference type="PROSITE" id="PS00198">
    <property type="entry name" value="4FE4S_FER_1"/>
    <property type="match status" value="2"/>
</dbReference>
<dbReference type="AlphaFoldDB" id="A0A1I4HNE2"/>
<dbReference type="PANTHER" id="PTHR24960:SF76">
    <property type="entry name" value="4FE-4S FERREDOXIN-TYPE DOMAIN-CONTAINING PROTEIN"/>
    <property type="match status" value="1"/>
</dbReference>
<evidence type="ECO:0000256" key="4">
    <source>
        <dbReference type="ARBA" id="ARBA00023004"/>
    </source>
</evidence>
<evidence type="ECO:0000259" key="6">
    <source>
        <dbReference type="PROSITE" id="PS51379"/>
    </source>
</evidence>
<keyword evidence="8" id="KW-1185">Reference proteome</keyword>
<dbReference type="Pfam" id="PF04015">
    <property type="entry name" value="DUF362"/>
    <property type="match status" value="1"/>
</dbReference>
<evidence type="ECO:0000256" key="2">
    <source>
        <dbReference type="ARBA" id="ARBA00022485"/>
    </source>
</evidence>
<reference evidence="8" key="1">
    <citation type="submission" date="2016-10" db="EMBL/GenBank/DDBJ databases">
        <authorList>
            <person name="Varghese N."/>
            <person name="Submissions S."/>
        </authorList>
    </citation>
    <scope>NUCLEOTIDE SEQUENCE [LARGE SCALE GENOMIC DNA]</scope>
    <source>
        <strain evidence="8">DSM 13327</strain>
    </source>
</reference>
<dbReference type="Proteomes" id="UP000199520">
    <property type="component" value="Unassembled WGS sequence"/>
</dbReference>
<dbReference type="InterPro" id="IPR050157">
    <property type="entry name" value="PSI_iron-sulfur_center"/>
</dbReference>
<dbReference type="STRING" id="1123291.SAMN04490355_100497"/>
<dbReference type="SUPFAM" id="SSF54862">
    <property type="entry name" value="4Fe-4S ferredoxins"/>
    <property type="match status" value="1"/>
</dbReference>
<keyword evidence="2" id="KW-0004">4Fe-4S</keyword>
<keyword evidence="5" id="KW-0411">Iron-sulfur</keyword>
<dbReference type="EMBL" id="FOTS01000004">
    <property type="protein sequence ID" value="SFL43237.1"/>
    <property type="molecule type" value="Genomic_DNA"/>
</dbReference>
<feature type="domain" description="4Fe-4S ferredoxin-type" evidence="6">
    <location>
        <begin position="315"/>
        <end position="344"/>
    </location>
</feature>
<protein>
    <submittedName>
        <fullName evidence="7">Uncharacterized conserved protein, DUF362 family</fullName>
    </submittedName>
</protein>
<keyword evidence="3" id="KW-0479">Metal-binding</keyword>
<dbReference type="PANTHER" id="PTHR24960">
    <property type="entry name" value="PHOTOSYSTEM I IRON-SULFUR CENTER-RELATED"/>
    <property type="match status" value="1"/>
</dbReference>
<evidence type="ECO:0000256" key="1">
    <source>
        <dbReference type="ARBA" id="ARBA00003532"/>
    </source>
</evidence>
<keyword evidence="4" id="KW-0408">Iron</keyword>
<dbReference type="RefSeq" id="WP_090932871.1">
    <property type="nucleotide sequence ID" value="NZ_FOTS01000004.1"/>
</dbReference>
<dbReference type="GO" id="GO:0046872">
    <property type="term" value="F:metal ion binding"/>
    <property type="evidence" value="ECO:0007669"/>
    <property type="project" value="UniProtKB-KW"/>
</dbReference>
<proteinExistence type="predicted"/>
<dbReference type="InterPro" id="IPR007160">
    <property type="entry name" value="DUF362"/>
</dbReference>
<feature type="domain" description="4Fe-4S ferredoxin-type" evidence="6">
    <location>
        <begin position="345"/>
        <end position="373"/>
    </location>
</feature>
<organism evidence="7 8">
    <name type="scientific">Pelosinus propionicus DSM 13327</name>
    <dbReference type="NCBI Taxonomy" id="1123291"/>
    <lineage>
        <taxon>Bacteria</taxon>
        <taxon>Bacillati</taxon>
        <taxon>Bacillota</taxon>
        <taxon>Negativicutes</taxon>
        <taxon>Selenomonadales</taxon>
        <taxon>Sporomusaceae</taxon>
        <taxon>Pelosinus</taxon>
    </lineage>
</organism>
<evidence type="ECO:0000313" key="7">
    <source>
        <dbReference type="EMBL" id="SFL43237.1"/>
    </source>
</evidence>
<dbReference type="PROSITE" id="PS51379">
    <property type="entry name" value="4FE4S_FER_2"/>
    <property type="match status" value="2"/>
</dbReference>
<accession>A0A1I4HNE2</accession>
<dbReference type="InterPro" id="IPR017900">
    <property type="entry name" value="4Fe4S_Fe_S_CS"/>
</dbReference>
<sequence>MKIVSIAQSESYKQEEVEKAVYDCLDGIPGIKSRLKNGVRVLVKVNLLKKNYPEDAVTTHPAVVEAIVRYLQGLGCSVIIGDSPGGPYNIKRLLSIYKASGMKKVSENTGCELNYDTSVIDIINEEAQKLKQMQIIKIAEEIDFIVSAAKFKTHGMMLYTGGVKNLFGVIPGLTKAEYHFKMNSAENFAHHLVDICEYIKPVFTIIDAIEGMEGDGPSAGDKRQVGLILASENPYALDTVGAHIMGMLPLQVPTIKVAKERGLFSGEINDLSVKGLQLDDIHIPPFKLPGSLGKSLVSGKVPKFVEEFLINGLRAQPVFNYSRCISCGECARGCPAKIIEMSSGKPILDLNQCISCFCCHELCPEKAVSIKKHWLHRLLFR</sequence>
<dbReference type="InterPro" id="IPR017896">
    <property type="entry name" value="4Fe4S_Fe-S-bd"/>
</dbReference>
<dbReference type="GO" id="GO:0051539">
    <property type="term" value="F:4 iron, 4 sulfur cluster binding"/>
    <property type="evidence" value="ECO:0007669"/>
    <property type="project" value="UniProtKB-KW"/>
</dbReference>